<feature type="domain" description="CHAT" evidence="5">
    <location>
        <begin position="905"/>
        <end position="1229"/>
    </location>
</feature>
<keyword evidence="2 3" id="KW-0802">TPR repeat</keyword>
<feature type="coiled-coil region" evidence="4">
    <location>
        <begin position="773"/>
        <end position="800"/>
    </location>
</feature>
<proteinExistence type="predicted"/>
<keyword evidence="1" id="KW-0677">Repeat</keyword>
<dbReference type="PANTHER" id="PTHR45641:SF19">
    <property type="entry name" value="NEPHROCYSTIN-3"/>
    <property type="match status" value="1"/>
</dbReference>
<evidence type="ECO:0000313" key="6">
    <source>
        <dbReference type="EMBL" id="NEK17982.1"/>
    </source>
</evidence>
<accession>A0A7K3VMG0</accession>
<dbReference type="EMBL" id="WUFV01000017">
    <property type="protein sequence ID" value="NEK17982.1"/>
    <property type="molecule type" value="Genomic_DNA"/>
</dbReference>
<dbReference type="Pfam" id="PF12770">
    <property type="entry name" value="CHAT"/>
    <property type="match status" value="1"/>
</dbReference>
<dbReference type="PANTHER" id="PTHR45641">
    <property type="entry name" value="TETRATRICOPEPTIDE REPEAT PROTEIN (AFU_ORTHOLOGUE AFUA_6G03870)"/>
    <property type="match status" value="1"/>
</dbReference>
<evidence type="ECO:0000256" key="4">
    <source>
        <dbReference type="SAM" id="Coils"/>
    </source>
</evidence>
<keyword evidence="4" id="KW-0175">Coiled coil</keyword>
<dbReference type="PROSITE" id="PS50005">
    <property type="entry name" value="TPR"/>
    <property type="match status" value="1"/>
</dbReference>
<dbReference type="SMART" id="SM00028">
    <property type="entry name" value="TPR"/>
    <property type="match status" value="10"/>
</dbReference>
<dbReference type="SUPFAM" id="SSF48452">
    <property type="entry name" value="TPR-like"/>
    <property type="match status" value="4"/>
</dbReference>
<dbReference type="Proteomes" id="UP000471705">
    <property type="component" value="Unassembled WGS sequence"/>
</dbReference>
<evidence type="ECO:0000259" key="5">
    <source>
        <dbReference type="Pfam" id="PF12770"/>
    </source>
</evidence>
<feature type="repeat" description="TPR" evidence="3">
    <location>
        <begin position="461"/>
        <end position="494"/>
    </location>
</feature>
<dbReference type="Pfam" id="PF13424">
    <property type="entry name" value="TPR_12"/>
    <property type="match status" value="2"/>
</dbReference>
<reference evidence="6 7" key="1">
    <citation type="submission" date="2019-12" db="EMBL/GenBank/DDBJ databases">
        <title>Rhizobium genotypes associated with high levels of biological nitrogen fixation by grain legumes in a temperate-maritime cropping system.</title>
        <authorList>
            <person name="Maluk M."/>
            <person name="Francesc Ferrando Molina F."/>
            <person name="Lopez Del Egido L."/>
            <person name="Lafos M."/>
            <person name="Langarica-Fuentes A."/>
            <person name="Gebre Yohannes G."/>
            <person name="Young M.W."/>
            <person name="Martin P."/>
            <person name="Gantlett R."/>
            <person name="Kenicer G."/>
            <person name="Hawes C."/>
            <person name="Begg G.S."/>
            <person name="Quilliam R.S."/>
            <person name="Squire G.R."/>
            <person name="Poole P.S."/>
            <person name="Young P.W."/>
            <person name="Iannetta P.M."/>
            <person name="James E.K."/>
        </authorList>
    </citation>
    <scope>NUCLEOTIDE SEQUENCE [LARGE SCALE GENOMIC DNA]</scope>
    <source>
        <strain evidence="6 7">JHI54</strain>
    </source>
</reference>
<comment type="caution">
    <text evidence="6">The sequence shown here is derived from an EMBL/GenBank/DDBJ whole genome shotgun (WGS) entry which is preliminary data.</text>
</comment>
<sequence length="1231" mass="136664">MTGSTSVVADVRKRLGTYNTFATDRQSCTAVGCFLSCGLEPITGCKSCHYEDAMASRTSKGAKWLWVAGLLLLSLPLAASSSVVESSRRDINDQTVRLYQEGRLQEAITSAIKATTIARERETPDLLDATIFENNAELFRITRRYDEAERLFQASESAYQRLDAVKSGRYATMLNNYGLLKKDIGNLDQALTLLNHSYDVRLAFDPNNMIERAATLCNIADAHLDKRQFDRSLQYYWAATRLTNARSQTLIYAYSQIAMIERGLSRLLPAVSAYERLIPLMRRSDPIDKNGLGRALVEFANLRKFQGLPTESERLYDEAEALLRSESIPHERGYVDVLSGQAALYSEVGRFDEATSKFDEYILILSTEFPDDKLARANALGALAEHEARRRNFSAAEAAYKASLLLIQQAKLTEHADSLSIASNFGYFLLDRGNISDATPILTSALALAVKNNFQSDYRYPYLLNNVGHLYMLRGSYEDARNIFTRALEVTERVFGGPSIQYANILINLADTQNRAQRWNDAERSARRAIAIISDLPGNNSFSLTFSYYQLGTALADDLPGAIMAFEEAKRFGLDAGPTARTILVSTLRDLLAAYEYAGRFEDAARLLEDSVSKGIEVFGATAPGAASGYSYQGFSLAGQGKYQEALVAFETANSFKIRELRREWSVSVSDFSTRNRLYWQGFYGQIQAASRTAATSPAERRRLADSTFQVAQWADITESSHSISQSFARGNQFLEDRVRRRQDLAINVARHYRQLVALQDRPNLGEAEQIETETLLEKITDLQHEQEQLNEELRKGAGELIGLASPEALSISDVQTYLKNNEALIYILPTPRTVMKEETFIWVVTKDAVHLNASPAGMTAMRKFVETLRCGLDRELWSPDPSRCAKLVDYVPDEEEPLPFRVDYAFALYYQLFGPIEEDIKGKDLIIVNNGVLATLPFEVLPTKLFKDPLPESPEEYRSVPWLIKSHAVTTLPSVSSLRLLRARKASVSDRLPFGGFGDPSLKGSGCRSRSRSLPLEQVKKDGSSRVEISQSVERLCPLPESRAELDSMAEALGSNATSVVVRDQFTEEKLRSMSTEGLLSRYRVLQFSTHGLLPFETDHFSDSEPALVATPSGEDDGLLTSSEISKLKLSAEWVILAACNTGSGAGGLHGLAEAFFYAGARAVLISNWETNSDATVQLGIGLANKLREGSFISLSIAHQASVLSVINNIANPIYSHPEYWAPYSVVGIN</sequence>
<evidence type="ECO:0000256" key="3">
    <source>
        <dbReference type="PROSITE-ProRule" id="PRU00339"/>
    </source>
</evidence>
<evidence type="ECO:0000256" key="2">
    <source>
        <dbReference type="ARBA" id="ARBA00022803"/>
    </source>
</evidence>
<protein>
    <submittedName>
        <fullName evidence="6">Tetratricopeptide repeat protein</fullName>
    </submittedName>
</protein>
<evidence type="ECO:0000256" key="1">
    <source>
        <dbReference type="ARBA" id="ARBA00022737"/>
    </source>
</evidence>
<dbReference type="InterPro" id="IPR024983">
    <property type="entry name" value="CHAT_dom"/>
</dbReference>
<dbReference type="AlphaFoldDB" id="A0A7K3VMG0"/>
<organism evidence="6 7">
    <name type="scientific">Rhizobium leguminosarum</name>
    <dbReference type="NCBI Taxonomy" id="384"/>
    <lineage>
        <taxon>Bacteria</taxon>
        <taxon>Pseudomonadati</taxon>
        <taxon>Pseudomonadota</taxon>
        <taxon>Alphaproteobacteria</taxon>
        <taxon>Hyphomicrobiales</taxon>
        <taxon>Rhizobiaceae</taxon>
        <taxon>Rhizobium/Agrobacterium group</taxon>
        <taxon>Rhizobium</taxon>
    </lineage>
</organism>
<dbReference type="InterPro" id="IPR011990">
    <property type="entry name" value="TPR-like_helical_dom_sf"/>
</dbReference>
<evidence type="ECO:0000313" key="7">
    <source>
        <dbReference type="Proteomes" id="UP000471705"/>
    </source>
</evidence>
<name>A0A7K3VMG0_RHILE</name>
<dbReference type="Gene3D" id="1.25.40.10">
    <property type="entry name" value="Tetratricopeptide repeat domain"/>
    <property type="match status" value="3"/>
</dbReference>
<gene>
    <name evidence="6" type="ORF">GR257_24505</name>
</gene>
<dbReference type="InterPro" id="IPR019734">
    <property type="entry name" value="TPR_rpt"/>
</dbReference>